<keyword evidence="1" id="KW-0812">Transmembrane</keyword>
<dbReference type="GO" id="GO:0005524">
    <property type="term" value="F:ATP binding"/>
    <property type="evidence" value="ECO:0007669"/>
    <property type="project" value="InterPro"/>
</dbReference>
<protein>
    <submittedName>
        <fullName evidence="3">Peptidase C39-like protein</fullName>
    </submittedName>
</protein>
<dbReference type="AlphaFoldDB" id="A0A4R7RQ68"/>
<keyword evidence="1" id="KW-1133">Transmembrane helix</keyword>
<dbReference type="GO" id="GO:0006508">
    <property type="term" value="P:proteolysis"/>
    <property type="evidence" value="ECO:0007669"/>
    <property type="project" value="InterPro"/>
</dbReference>
<organism evidence="3 4">
    <name type="scientific">Prosthecobacter fusiformis</name>
    <dbReference type="NCBI Taxonomy" id="48464"/>
    <lineage>
        <taxon>Bacteria</taxon>
        <taxon>Pseudomonadati</taxon>
        <taxon>Verrucomicrobiota</taxon>
        <taxon>Verrucomicrobiia</taxon>
        <taxon>Verrucomicrobiales</taxon>
        <taxon>Verrucomicrobiaceae</taxon>
        <taxon>Prosthecobacter</taxon>
    </lineage>
</organism>
<gene>
    <name evidence="3" type="ORF">EI77_03431</name>
</gene>
<keyword evidence="4" id="KW-1185">Reference proteome</keyword>
<proteinExistence type="predicted"/>
<reference evidence="3 4" key="1">
    <citation type="submission" date="2019-03" db="EMBL/GenBank/DDBJ databases">
        <title>Genomic Encyclopedia of Archaeal and Bacterial Type Strains, Phase II (KMG-II): from individual species to whole genera.</title>
        <authorList>
            <person name="Goeker M."/>
        </authorList>
    </citation>
    <scope>NUCLEOTIDE SEQUENCE [LARGE SCALE GENOMIC DNA]</scope>
    <source>
        <strain evidence="3 4">ATCC 25309</strain>
    </source>
</reference>
<sequence length="268" mass="29729">MNPNWFGIVCTVVVFLAFFVSYVLAGRLSEGTRAVWTGLLVLLALPGASFAGYYAHLVDVPAWYYEFRSWQRIESALILIGVAGGFLASFFSAIPRILVLLIVSALVSVPFVKPFLGPLPEGSLQDQWQGDICLQSTYSTCGAASAATILRHHGITVSESALAREAYSYQGGTEVWYLARALRKRNLEATMHVTTDLPHRFQAHSLPAIVGVRFGHTGHFIAVLSRNDEQFHIGDPLRGSEVLELGELEQRYKFTGFWMEVHSSHPMR</sequence>
<accession>A0A4R7RQ68</accession>
<comment type="caution">
    <text evidence="3">The sequence shown here is derived from an EMBL/GenBank/DDBJ whole genome shotgun (WGS) entry which is preliminary data.</text>
</comment>
<dbReference type="GO" id="GO:0016020">
    <property type="term" value="C:membrane"/>
    <property type="evidence" value="ECO:0007669"/>
    <property type="project" value="InterPro"/>
</dbReference>
<dbReference type="GO" id="GO:0008233">
    <property type="term" value="F:peptidase activity"/>
    <property type="evidence" value="ECO:0007669"/>
    <property type="project" value="InterPro"/>
</dbReference>
<name>A0A4R7RQ68_9BACT</name>
<evidence type="ECO:0000259" key="2">
    <source>
        <dbReference type="PROSITE" id="PS50990"/>
    </source>
</evidence>
<dbReference type="RefSeq" id="WP_133796450.1">
    <property type="nucleotide sequence ID" value="NZ_SOCA01000007.1"/>
</dbReference>
<dbReference type="Proteomes" id="UP000295662">
    <property type="component" value="Unassembled WGS sequence"/>
</dbReference>
<dbReference type="InterPro" id="IPR005074">
    <property type="entry name" value="Peptidase_C39"/>
</dbReference>
<keyword evidence="1" id="KW-0472">Membrane</keyword>
<feature type="transmembrane region" description="Helical" evidence="1">
    <location>
        <begin position="98"/>
        <end position="116"/>
    </location>
</feature>
<evidence type="ECO:0000256" key="1">
    <source>
        <dbReference type="SAM" id="Phobius"/>
    </source>
</evidence>
<dbReference type="Gene3D" id="3.90.70.10">
    <property type="entry name" value="Cysteine proteinases"/>
    <property type="match status" value="1"/>
</dbReference>
<feature type="transmembrane region" description="Helical" evidence="1">
    <location>
        <begin position="75"/>
        <end position="91"/>
    </location>
</feature>
<dbReference type="EMBL" id="SOCA01000007">
    <property type="protein sequence ID" value="TDU67229.1"/>
    <property type="molecule type" value="Genomic_DNA"/>
</dbReference>
<feature type="domain" description="Peptidase C39" evidence="2">
    <location>
        <begin position="135"/>
        <end position="259"/>
    </location>
</feature>
<evidence type="ECO:0000313" key="3">
    <source>
        <dbReference type="EMBL" id="TDU67229.1"/>
    </source>
</evidence>
<evidence type="ECO:0000313" key="4">
    <source>
        <dbReference type="Proteomes" id="UP000295662"/>
    </source>
</evidence>
<dbReference type="PROSITE" id="PS50990">
    <property type="entry name" value="PEPTIDASE_C39"/>
    <property type="match status" value="1"/>
</dbReference>
<feature type="transmembrane region" description="Helical" evidence="1">
    <location>
        <begin position="6"/>
        <end position="25"/>
    </location>
</feature>
<dbReference type="OrthoDB" id="6637574at2"/>
<dbReference type="Pfam" id="PF03412">
    <property type="entry name" value="Peptidase_C39"/>
    <property type="match status" value="1"/>
</dbReference>
<feature type="transmembrane region" description="Helical" evidence="1">
    <location>
        <begin position="34"/>
        <end position="55"/>
    </location>
</feature>